<dbReference type="GO" id="GO:0019901">
    <property type="term" value="F:protein kinase binding"/>
    <property type="evidence" value="ECO:0007669"/>
    <property type="project" value="TreeGrafter"/>
</dbReference>
<dbReference type="CDD" id="cd17060">
    <property type="entry name" value="Ubl_RB1CC1"/>
    <property type="match status" value="1"/>
</dbReference>
<dbReference type="GO" id="GO:0034727">
    <property type="term" value="P:piecemeal microautophagy of the nucleus"/>
    <property type="evidence" value="ECO:0007669"/>
    <property type="project" value="TreeGrafter"/>
</dbReference>
<dbReference type="GO" id="GO:0000045">
    <property type="term" value="P:autophagosome assembly"/>
    <property type="evidence" value="ECO:0007669"/>
    <property type="project" value="InterPro"/>
</dbReference>
<name>A0A6F9DPT7_9ASCI</name>
<feature type="coiled-coil region" evidence="5">
    <location>
        <begin position="688"/>
        <end position="793"/>
    </location>
</feature>
<dbReference type="GO" id="GO:0034517">
    <property type="term" value="P:ribophagy"/>
    <property type="evidence" value="ECO:0007669"/>
    <property type="project" value="TreeGrafter"/>
</dbReference>
<dbReference type="GO" id="GO:0015031">
    <property type="term" value="P:protein transport"/>
    <property type="evidence" value="ECO:0007669"/>
    <property type="project" value="UniProtKB-KW"/>
</dbReference>
<dbReference type="GO" id="GO:0060090">
    <property type="term" value="F:molecular adaptor activity"/>
    <property type="evidence" value="ECO:0007669"/>
    <property type="project" value="TreeGrafter"/>
</dbReference>
<evidence type="ECO:0000256" key="5">
    <source>
        <dbReference type="SAM" id="Coils"/>
    </source>
</evidence>
<keyword evidence="3" id="KW-0072">Autophagy</keyword>
<keyword evidence="4 5" id="KW-0175">Coiled coil</keyword>
<accession>A0A6F9DPT7</accession>
<evidence type="ECO:0000256" key="2">
    <source>
        <dbReference type="ARBA" id="ARBA00022927"/>
    </source>
</evidence>
<dbReference type="PANTHER" id="PTHR13222">
    <property type="entry name" value="RB1-INDUCIBLE COILED-COIL"/>
    <property type="match status" value="1"/>
</dbReference>
<evidence type="ECO:0000259" key="7">
    <source>
        <dbReference type="Pfam" id="PF04108"/>
    </source>
</evidence>
<dbReference type="InterPro" id="IPR045326">
    <property type="entry name" value="ATG17-like_dom"/>
</dbReference>
<dbReference type="Gene3D" id="3.10.20.90">
    <property type="entry name" value="Phosphatidylinositol 3-kinase Catalytic Subunit, Chain A, domain 1"/>
    <property type="match status" value="1"/>
</dbReference>
<feature type="compositionally biased region" description="Basic and acidic residues" evidence="6">
    <location>
        <begin position="1177"/>
        <end position="1188"/>
    </location>
</feature>
<dbReference type="EMBL" id="LR789592">
    <property type="protein sequence ID" value="CAB3265454.1"/>
    <property type="molecule type" value="mRNA"/>
</dbReference>
<keyword evidence="1" id="KW-0813">Transport</keyword>
<reference evidence="9" key="1">
    <citation type="submission" date="2020-04" db="EMBL/GenBank/DDBJ databases">
        <authorList>
            <person name="Neveu A P."/>
        </authorList>
    </citation>
    <scope>NUCLEOTIDE SEQUENCE</scope>
    <source>
        <tissue evidence="9">Whole embryo</tissue>
    </source>
</reference>
<dbReference type="Pfam" id="PF10377">
    <property type="entry name" value="ATG11"/>
    <property type="match status" value="1"/>
</dbReference>
<keyword evidence="2" id="KW-0653">Protein transport</keyword>
<sequence length="1391" mass="159412">MLHVFSVTGGHMMTFDVALAMERVADLKLAVASSSSSSADKQVMLINGGQALEDDAKVCTYAAGTETNPIYVFDKSSIERPVISSRSQALFACDFGGEIQSALHLPPSYATIITRTQLAIRIHEATAQQVTKMKLLVQDEHLMFQGWQAAIANLSDTVDGFELRINTMREQCLTLLEDAQKYPRILEGLEDVVQSLRNIPMLPALKDGSTKGTSLLDWIELKCRKVKLGAMLNECRQRCQLLTKDKFEQMCRDCHKVSEQARNNRMKDISGIGERLVALDQVIIAAKQQVKEQRGIAQGFMKNQERARELQESAMNRDTLLTFCESHFTQLQIMRDNELATREAMTKCDSAKLELAQNLHTRLRWLYFVQRSILNADVKISMFREQLSQLHHQVEFLTQVKQAPTVYFHYLIECVRRKTFSHTFHQWTNKVLTSSKVNRDKEIVRRKQFKSQVGNHFVQQLFPGFSDRPPLMAKRPLREFDLEIPNVSSEELSFLQDFPEFNLDKSDGMTSLDLLPDPTQLSWQLVCSTSVKTTLSMQSSLQTTAQSTSVMSQDSSVVSQSTSFIKPPAESPSIFESLKTERKFQPGGFVVSSMQEMVSGDRDGLKNFSPPHLSPPSPGELIEIGSPDSGEFYSLKPFSLSPPDATNFTSNMLSIPEEMSESSRSKEQSTMASSDDEMFHSFTNETEREKMMQKLQALEDEKMCQATEFQTVIRKLQESITSLEQSREKVVSEFDRRWAESRAELENVFGQLESERQERKQAWEKGNQLTKEVEELKSKCTALSEENNSLKTDLTSKVQLVSEIDTESKKRHNSIQIELAHIQENAEREVWEVKQTSEVERLNLEKRVEALERDIELKNIQLSDADDRVQDLESEIFNTESKISEITTASSAKDEKIKNLNEMLLKSKESQTAAENEYVTLQSQVVELESKMQKNNEKAESLKQMMAAYEVELNDKHENEKLLKRTQNLLNEEQFKNEQYQMELESAQKRVQDLELAVEILSNDLSSERTNLKQCNENHGTRIQEIQDEYDVKIKAIETSHAEAIEKVGNENNSFIEKLEQDHKKEVQDITEKFNSDLEELKLINRRELDEMEADRLDAVVSVQRKLDELQEDYNQQTEFHQNRVEQLKTAHDEEIHRYQQDLDNLANECHQLRQDLNEVTSQQSKMMTSSLVSSSGEKESKRTKMDDSAMQTGPESSMLISMIDHKMSLEQAQKEFELQKSVLQTSFKKKEEDSARRRQMVFNSAIQRVTAAKDAEIDRLKEKLTIVDQSDVSSSTIVTQTESAESIGPHRSRENNKITVSNFQPGDLVFVLYDAQYCHHVVYTTGHTLHFVHSDSMTELSLNQQDDQPRSCVLAKFIEKEYCQAKKPTNRFKVPVGTKFYRVKLKTHKK</sequence>
<evidence type="ECO:0000256" key="6">
    <source>
        <dbReference type="SAM" id="MobiDB-lite"/>
    </source>
</evidence>
<feature type="domain" description="Autophagy protein ATG17-like" evidence="7">
    <location>
        <begin position="119"/>
        <end position="455"/>
    </location>
</feature>
<feature type="region of interest" description="Disordered" evidence="6">
    <location>
        <begin position="656"/>
        <end position="676"/>
    </location>
</feature>
<dbReference type="InterPro" id="IPR040040">
    <property type="entry name" value="ATG11"/>
</dbReference>
<dbReference type="GO" id="GO:1990316">
    <property type="term" value="C:Atg1/ULK1 kinase complex"/>
    <property type="evidence" value="ECO:0007669"/>
    <property type="project" value="TreeGrafter"/>
</dbReference>
<evidence type="ECO:0000256" key="3">
    <source>
        <dbReference type="ARBA" id="ARBA00023006"/>
    </source>
</evidence>
<evidence type="ECO:0000256" key="4">
    <source>
        <dbReference type="ARBA" id="ARBA00023054"/>
    </source>
</evidence>
<dbReference type="GO" id="GO:0000422">
    <property type="term" value="P:autophagy of mitochondrion"/>
    <property type="evidence" value="ECO:0007669"/>
    <property type="project" value="TreeGrafter"/>
</dbReference>
<feature type="compositionally biased region" description="Low complexity" evidence="6">
    <location>
        <begin position="1165"/>
        <end position="1176"/>
    </location>
</feature>
<protein>
    <submittedName>
        <fullName evidence="9">RB1-inducible coiled-coil protein 1</fullName>
    </submittedName>
</protein>
<evidence type="ECO:0000313" key="9">
    <source>
        <dbReference type="EMBL" id="CAB3265454.1"/>
    </source>
</evidence>
<dbReference type="Pfam" id="PF04108">
    <property type="entry name" value="ATG17_like"/>
    <property type="match status" value="1"/>
</dbReference>
<dbReference type="InterPro" id="IPR019460">
    <property type="entry name" value="Atg11_C"/>
</dbReference>
<proteinExistence type="evidence at transcript level"/>
<evidence type="ECO:0000256" key="1">
    <source>
        <dbReference type="ARBA" id="ARBA00022448"/>
    </source>
</evidence>
<dbReference type="GO" id="GO:0061723">
    <property type="term" value="P:glycophagy"/>
    <property type="evidence" value="ECO:0007669"/>
    <property type="project" value="TreeGrafter"/>
</dbReference>
<feature type="region of interest" description="Disordered" evidence="6">
    <location>
        <begin position="1160"/>
        <end position="1193"/>
    </location>
</feature>
<gene>
    <name evidence="9" type="primary">Rb1cc1</name>
</gene>
<feature type="domain" description="Autophagy-related protein 11 C-terminal" evidence="8">
    <location>
        <begin position="1286"/>
        <end position="1387"/>
    </location>
</feature>
<dbReference type="GO" id="GO:0061709">
    <property type="term" value="P:reticulophagy"/>
    <property type="evidence" value="ECO:0007669"/>
    <property type="project" value="TreeGrafter"/>
</dbReference>
<evidence type="ECO:0000259" key="8">
    <source>
        <dbReference type="Pfam" id="PF10377"/>
    </source>
</evidence>
<dbReference type="GO" id="GO:0034045">
    <property type="term" value="C:phagophore assembly site membrane"/>
    <property type="evidence" value="ECO:0007669"/>
    <property type="project" value="TreeGrafter"/>
</dbReference>
<feature type="coiled-coil region" evidence="5">
    <location>
        <begin position="834"/>
        <end position="1018"/>
    </location>
</feature>
<dbReference type="PANTHER" id="PTHR13222:SF1">
    <property type="entry name" value="RB1-INDUCIBLE COILED-COIL PROTEIN 1"/>
    <property type="match status" value="1"/>
</dbReference>
<organism evidence="9">
    <name type="scientific">Phallusia mammillata</name>
    <dbReference type="NCBI Taxonomy" id="59560"/>
    <lineage>
        <taxon>Eukaryota</taxon>
        <taxon>Metazoa</taxon>
        <taxon>Chordata</taxon>
        <taxon>Tunicata</taxon>
        <taxon>Ascidiacea</taxon>
        <taxon>Phlebobranchia</taxon>
        <taxon>Ascidiidae</taxon>
        <taxon>Phallusia</taxon>
    </lineage>
</organism>